<name>A0ABT8DX16_9BURK</name>
<protein>
    <submittedName>
        <fullName evidence="3">PEP-CTERM sorting domain-containing protein</fullName>
    </submittedName>
</protein>
<reference evidence="3 4" key="1">
    <citation type="submission" date="2023-06" db="EMBL/GenBank/DDBJ databases">
        <title>Pelomonas sp. PFR6 16S ribosomal RNA gene Genome sequencing and assembly.</title>
        <authorList>
            <person name="Woo H."/>
        </authorList>
    </citation>
    <scope>NUCLEOTIDE SEQUENCE [LARGE SCALE GENOMIC DNA]</scope>
    <source>
        <strain evidence="3 4">PFR6</strain>
    </source>
</reference>
<evidence type="ECO:0000313" key="3">
    <source>
        <dbReference type="EMBL" id="MDN3921763.1"/>
    </source>
</evidence>
<comment type="caution">
    <text evidence="3">The sequence shown here is derived from an EMBL/GenBank/DDBJ whole genome shotgun (WGS) entry which is preliminary data.</text>
</comment>
<keyword evidence="4" id="KW-1185">Reference proteome</keyword>
<dbReference type="NCBIfam" id="TIGR02595">
    <property type="entry name" value="PEP_CTERM"/>
    <property type="match status" value="1"/>
</dbReference>
<evidence type="ECO:0000256" key="1">
    <source>
        <dbReference type="SAM" id="SignalP"/>
    </source>
</evidence>
<feature type="domain" description="Ice-binding protein C-terminal" evidence="2">
    <location>
        <begin position="191"/>
        <end position="213"/>
    </location>
</feature>
<dbReference type="EMBL" id="JAUHHC010000004">
    <property type="protein sequence ID" value="MDN3921763.1"/>
    <property type="molecule type" value="Genomic_DNA"/>
</dbReference>
<feature type="chain" id="PRO_5045801910" evidence="1">
    <location>
        <begin position="23"/>
        <end position="217"/>
    </location>
</feature>
<dbReference type="Proteomes" id="UP001228044">
    <property type="component" value="Unassembled WGS sequence"/>
</dbReference>
<dbReference type="RefSeq" id="WP_290360075.1">
    <property type="nucleotide sequence ID" value="NZ_JAUHHC010000004.1"/>
</dbReference>
<gene>
    <name evidence="3" type="ORF">QWJ38_15855</name>
</gene>
<evidence type="ECO:0000259" key="2">
    <source>
        <dbReference type="Pfam" id="PF07589"/>
    </source>
</evidence>
<accession>A0ABT8DX16</accession>
<proteinExistence type="predicted"/>
<evidence type="ECO:0000313" key="4">
    <source>
        <dbReference type="Proteomes" id="UP001228044"/>
    </source>
</evidence>
<sequence length="217" mass="22348">MKMITKLAAMLGLVGAMAAAQASTVTFDVTPLSFTPGGGYGQETENANGMGGTLLDVLFAVSNTAQHFNLAPGGLSSPFAFGLVTLNEKSIDEAELDGLGVKATFKFVNPLTGTQEVSATGTAFAGQVNDGAIDLKIVWNDVTVAFGSAGSFIIKMDPLSFIERGETLTQNFTIQLVADANGDQTSPAAAAVPEPASLALVGLALTAFGISRRRSKR</sequence>
<keyword evidence="1" id="KW-0732">Signal</keyword>
<organism evidence="3 4">
    <name type="scientific">Roseateles violae</name>
    <dbReference type="NCBI Taxonomy" id="3058042"/>
    <lineage>
        <taxon>Bacteria</taxon>
        <taxon>Pseudomonadati</taxon>
        <taxon>Pseudomonadota</taxon>
        <taxon>Betaproteobacteria</taxon>
        <taxon>Burkholderiales</taxon>
        <taxon>Sphaerotilaceae</taxon>
        <taxon>Roseateles</taxon>
    </lineage>
</organism>
<feature type="signal peptide" evidence="1">
    <location>
        <begin position="1"/>
        <end position="22"/>
    </location>
</feature>
<dbReference type="Pfam" id="PF07589">
    <property type="entry name" value="PEP-CTERM"/>
    <property type="match status" value="1"/>
</dbReference>
<dbReference type="InterPro" id="IPR013424">
    <property type="entry name" value="Ice-binding_C"/>
</dbReference>